<dbReference type="EMBL" id="ACIL03000013">
    <property type="protein sequence ID" value="ESL02738.1"/>
    <property type="molecule type" value="Genomic_DNA"/>
</dbReference>
<name>V2Y196_9FIRM</name>
<evidence type="ECO:0000256" key="3">
    <source>
        <dbReference type="ARBA" id="ARBA00022777"/>
    </source>
</evidence>
<reference evidence="5 6" key="1">
    <citation type="submission" date="2013-06" db="EMBL/GenBank/DDBJ databases">
        <authorList>
            <person name="Weinstock G."/>
            <person name="Sodergren E."/>
            <person name="Clifton S."/>
            <person name="Fulton L."/>
            <person name="Fulton B."/>
            <person name="Courtney L."/>
            <person name="Fronick C."/>
            <person name="Harrison M."/>
            <person name="Strong C."/>
            <person name="Farmer C."/>
            <person name="Delahaunty K."/>
            <person name="Markovic C."/>
            <person name="Hall O."/>
            <person name="Minx P."/>
            <person name="Tomlinson C."/>
            <person name="Mitreva M."/>
            <person name="Nelson J."/>
            <person name="Hou S."/>
            <person name="Wollam A."/>
            <person name="Pepin K.H."/>
            <person name="Johnson M."/>
            <person name="Bhonagiri V."/>
            <person name="Nash W.E."/>
            <person name="Warren W."/>
            <person name="Chinwalla A."/>
            <person name="Mardis E.R."/>
            <person name="Wilson R.K."/>
        </authorList>
    </citation>
    <scope>NUCLEOTIDE SEQUENCE [LARGE SCALE GENOMIC DNA]</scope>
    <source>
        <strain evidence="5 6">ATCC 51271</strain>
    </source>
</reference>
<protein>
    <submittedName>
        <fullName evidence="5">Carbohydrate kinase, FGGY family protein</fullName>
    </submittedName>
</protein>
<dbReference type="GO" id="GO:0016301">
    <property type="term" value="F:kinase activity"/>
    <property type="evidence" value="ECO:0007669"/>
    <property type="project" value="UniProtKB-KW"/>
</dbReference>
<evidence type="ECO:0000256" key="1">
    <source>
        <dbReference type="ARBA" id="ARBA00009156"/>
    </source>
</evidence>
<dbReference type="Gene3D" id="3.30.420.40">
    <property type="match status" value="2"/>
</dbReference>
<organism evidence="5 6">
    <name type="scientific">Catonella morbi ATCC 51271</name>
    <dbReference type="NCBI Taxonomy" id="592026"/>
    <lineage>
        <taxon>Bacteria</taxon>
        <taxon>Bacillati</taxon>
        <taxon>Bacillota</taxon>
        <taxon>Clostridia</taxon>
        <taxon>Lachnospirales</taxon>
        <taxon>Lachnospiraceae</taxon>
        <taxon>Catonella</taxon>
    </lineage>
</organism>
<comment type="similarity">
    <text evidence="1">Belongs to the FGGY kinase family.</text>
</comment>
<sequence>MSIQHYFMGIDTGTNSSKGVIIDQNCEIIATHSTEHIMTNPRPGYYEHDAEKDWWGDFCIISKALIEKSTVNPNDILAVGISALGADCLPVDENCNPLRQAILYGIDSRAVEEIKQLTEMYGEIQIKKWYGRPNPELCAPICRPEQLAEILEANDIAGHVTEKAALETGLAVGTPVITGTDDSGTEAISVGVVSAGKMMIQFGSSIYMILGTKELVDDDRLWRENFIVPNLCDISAGTNTAGSLTKWYRDHLFRMHWNRKIPAVKMPIKL</sequence>
<dbReference type="SUPFAM" id="SSF53067">
    <property type="entry name" value="Actin-like ATPase domain"/>
    <property type="match status" value="1"/>
</dbReference>
<dbReference type="AlphaFoldDB" id="V2Y196"/>
<comment type="caution">
    <text evidence="5">The sequence shown here is derived from an EMBL/GenBank/DDBJ whole genome shotgun (WGS) entry which is preliminary data.</text>
</comment>
<evidence type="ECO:0000259" key="4">
    <source>
        <dbReference type="Pfam" id="PF00370"/>
    </source>
</evidence>
<keyword evidence="3 5" id="KW-0418">Kinase</keyword>
<dbReference type="GO" id="GO:0005975">
    <property type="term" value="P:carbohydrate metabolic process"/>
    <property type="evidence" value="ECO:0007669"/>
    <property type="project" value="InterPro"/>
</dbReference>
<proteinExistence type="inferred from homology"/>
<dbReference type="InterPro" id="IPR043129">
    <property type="entry name" value="ATPase_NBD"/>
</dbReference>
<dbReference type="Pfam" id="PF00370">
    <property type="entry name" value="FGGY_N"/>
    <property type="match status" value="1"/>
</dbReference>
<dbReference type="eggNOG" id="COG1070">
    <property type="taxonomic scope" value="Bacteria"/>
</dbReference>
<dbReference type="PANTHER" id="PTHR43095:SF5">
    <property type="entry name" value="XYLULOSE KINASE"/>
    <property type="match status" value="1"/>
</dbReference>
<dbReference type="Proteomes" id="UP000018227">
    <property type="component" value="Unassembled WGS sequence"/>
</dbReference>
<gene>
    <name evidence="5" type="ORF">GCWU0000282_001608</name>
</gene>
<dbReference type="InterPro" id="IPR050406">
    <property type="entry name" value="FGGY_Carb_Kinase"/>
</dbReference>
<accession>V2Y196</accession>
<evidence type="ECO:0000313" key="6">
    <source>
        <dbReference type="Proteomes" id="UP000018227"/>
    </source>
</evidence>
<evidence type="ECO:0000313" key="5">
    <source>
        <dbReference type="EMBL" id="ESL02738.1"/>
    </source>
</evidence>
<dbReference type="PANTHER" id="PTHR43095">
    <property type="entry name" value="SUGAR KINASE"/>
    <property type="match status" value="1"/>
</dbReference>
<feature type="domain" description="Carbohydrate kinase FGGY N-terminal" evidence="4">
    <location>
        <begin position="6"/>
        <end position="128"/>
    </location>
</feature>
<dbReference type="HOGENOM" id="CLU_1029313_0_0_9"/>
<keyword evidence="2" id="KW-0808">Transferase</keyword>
<keyword evidence="6" id="KW-1185">Reference proteome</keyword>
<dbReference type="RefSeq" id="WP_023354480.1">
    <property type="nucleotide sequence ID" value="NZ_KI535368.1"/>
</dbReference>
<dbReference type="STRING" id="592026.GCWU0000282_001608"/>
<dbReference type="InterPro" id="IPR018484">
    <property type="entry name" value="FGGY_N"/>
</dbReference>
<evidence type="ECO:0000256" key="2">
    <source>
        <dbReference type="ARBA" id="ARBA00022679"/>
    </source>
</evidence>
<dbReference type="Gene3D" id="1.20.58.2240">
    <property type="match status" value="1"/>
</dbReference>